<dbReference type="SUPFAM" id="SSF46785">
    <property type="entry name" value="Winged helix' DNA-binding domain"/>
    <property type="match status" value="1"/>
</dbReference>
<feature type="domain" description="UBR-type" evidence="11">
    <location>
        <begin position="85"/>
        <end position="157"/>
    </location>
</feature>
<proteinExistence type="inferred from homology"/>
<accession>A0A0G2F242</accession>
<keyword evidence="3 9" id="KW-0479">Metal-binding</keyword>
<dbReference type="GO" id="GO:0008270">
    <property type="term" value="F:zinc ion binding"/>
    <property type="evidence" value="ECO:0007669"/>
    <property type="project" value="UniProtKB-UniRule"/>
</dbReference>
<organism evidence="12 13">
    <name type="scientific">Diplodia seriata</name>
    <dbReference type="NCBI Taxonomy" id="420778"/>
    <lineage>
        <taxon>Eukaryota</taxon>
        <taxon>Fungi</taxon>
        <taxon>Dikarya</taxon>
        <taxon>Ascomycota</taxon>
        <taxon>Pezizomycotina</taxon>
        <taxon>Dothideomycetes</taxon>
        <taxon>Dothideomycetes incertae sedis</taxon>
        <taxon>Botryosphaeriales</taxon>
        <taxon>Botryosphaeriaceae</taxon>
        <taxon>Diplodia</taxon>
    </lineage>
</organism>
<evidence type="ECO:0000313" key="12">
    <source>
        <dbReference type="EMBL" id="KKY28379.1"/>
    </source>
</evidence>
<evidence type="ECO:0000256" key="10">
    <source>
        <dbReference type="SAM" id="MobiDB-lite"/>
    </source>
</evidence>
<feature type="region of interest" description="Disordered" evidence="10">
    <location>
        <begin position="1973"/>
        <end position="1993"/>
    </location>
</feature>
<dbReference type="CDD" id="cd16482">
    <property type="entry name" value="RING-H2_UBR1-like"/>
    <property type="match status" value="1"/>
</dbReference>
<dbReference type="EMBL" id="LAQI01000010">
    <property type="protein sequence ID" value="KKY28379.1"/>
    <property type="molecule type" value="Genomic_DNA"/>
</dbReference>
<sequence>MLVSTLEEQLCKQLRDLPKTFDNRYTDAARRAVLATLFRSLAANRDDYLRLFFPQGPPSPDTAWSLRDAQGAVEGAEYTEAARGHPCGHIFKSGEATYRCKTCTVDDTCVLCAKCFDASDHEGHLVYVSISPGNSGCCDCGDPEAWVRPVHCNIHTALPGLESKAAGKAKEPPSLPEDLTNAMRTTIARALDYLCDVFSCSPEQLRLPKTEESIREDERLSRLTSKWYGGVEVSEADQEFVLVLWNDEKHTVMDVENQLARACKQTQRFGRDKAYEVDDIGRSVIIYSTDVKDLLRMAKIIEEIKLTVTIRSARDTFREQMCETIVEWVSDISGCSVGPDNSILRNVICEEMLKPWRMGSEAHHAKIGRDGIDDHEAEDAEDELRMIYGRILPRGRRTAVRDLDSDEDDNWEDDEDGADEEDEDMEVDQILGEEGDGDVDMDGSDAFDNMFEETPTMEVPKTPKIKTRTLRPPRPAKYWQEKPEGYHMRANLPVHEDLWQRVRLDFMILYDLRMWKKVRIDIRDVFISTVVTIPYFKRILGLRFAALYTTLAQLYLIADREPDHSIINLSLQMLTTPSITSEVVERGNFLTNLMAILYTFLTTRQVGYPSDVNPMATLAFEAGAVTNRRMYHFFLDMKYLLGSEHVQEKICQENRYLLQFLDLVKLHQGICPNVRAVGEHIEYETDAWISASLITREINKLCRQFSESFMSERDPDLSNVCRAIRTTAKIVIINSMGSERKRFNQAELKKETTFKTLDAFEADAVGPVYNWPKYKVVDFVVEKEPMSFHHALHYTLSWLIDRGKAMPREQLLGLLLFSVQELRDYPSPPRAHIPDCQPDEYLLALFDFPLRVCAWLAQMRAGMWVRNGITLRHQMTTYRGVTQRDNSHQRDIFLLQIGLVICPLPQFLAQMIDRFGMTNWAKGDYAVRPGYEDLQTIDVAEDFIHLLIILLSDRSSLLPPDDSPNPFLAAARRDIAHTLCFKPMAYSDLTQRFSERLQDYDEFGDILKEMTLFRAPEGLSDSGTFTLKEQYIEDIDPYIAHYNRNSREEAENIYKNYMAKKSGKDPASIVFEPKLPRIGSGIFKDLAHFTKLPIFAQFIYYFLGYALASPTVTPNIPSTRLEAFVQFVLQLTIVVVNEELGEFAAGGEEDPSGSFTLFALSKRFSPSPGFQKQDTIVSLLRALLDKEEFKACEPKIRLILSRIQQRQPIGFENAVPVDRMDTASPAAAAAQDKELKKRQALERQARVMAQFKEQQSNFMANQAIDWGDDLSDEEEDFDTPAAQEDKTWKYPSGTCILCQEETDDQRLYGTFAFVSESGILRQTNVQDPDWLSEVATTPADLDRSAEHIRPFGVSGNNRKTVQKTTFEGKTVLTERQDLGKGFPYSHNKRGPVSTGCGHIMHYSCFEVYNTATHRRHVNQIARQHPERPEYKEFMCPLCKALGNAFLPIIWEGKTITYPGVLEPEIPFDAWLESHTRYSHSHGHSSHIASEDLTYTDTLAKSLGFSIAAAEIAQRGTESDDPFVFLAESSACLVPSLHLDIHHVMRLCYLAEIVKAITVFVLADPEVLAKAPVSDGNIYRDHEASLGQEQMDIFSAFVKRIVVDNEEAVMFDDAGQGAQRVMSLFDPENINFLRYLRVLVSAYALPFVRKAVILLHVRYGIEFPDAGYDSAKEPELQRLSKALRLPSLDEVFGTYLADGPASMIIRSIASGWIKHWALYRESKRSGPPARPLTLSHPAIFELVGLPKNYDTLTDEAIKRKCPTVPHKELTDPCVCLFCGEIFCSQAVCCMKQGGKGGCMQHQTKCGGNIGMFINIRKCMLLYTHHQSGSWFPAPYLDKHGETDMSLRRQHQLYLHQKRSLASLEKIRTFHMSMTTSHPRMPPTPEDSPWDFSQALDLINSLSPKPQPTAFRSAPSEHPQDEDLKALAADEPSGGLGDFNKIWKALGRSPPQLPLLTPPPSEPSADKETEAYASDGAAYQPAGNGQKWRASEEDDLDTLANGVDDVFGTAAADVSDAPAKALPGLTKTQRKRENRRARRVAEVEKQASKVKTISDAESGDDAQLDTPARRASIHTMGAAGQQAHAPEVRYNLRSRAIPLTPQALRDIPTPQAIPFTEPQKVASKPSTHMFAPTSKPIDIPRKPKKLEDSAIPFKLSSFDKDRASKDHSSSPVKKRDALKSRTPPNQPGTFPHSSPAPAGMNSGYLKAIMNQRPLYFQGAGTSPSQQHLNPLTIRDKDDRNLHFLLTLIRNFGEDKHWLAKPAQLVNHTQAPDGVHVFIDFSNIHIGFQNCVKTMRGLPVQARIRREDIDFEALVLLMERRRPVAKRVLVGSLPAIPTFERAKSIGYETNILDKVFKARELTERQKYFRQREARGTGTYRASSGGEGSGSGSETNTAATLKAKEAWVEQGVDEILHLKMLESVVDVDKPSTIVLATGDAAAAEYSQGFMRMVERALKKGWRVELVSWQAGISNAYKKREFRQKWGDAFRIISLDDYVEDLLDT</sequence>
<evidence type="ECO:0000256" key="5">
    <source>
        <dbReference type="ARBA" id="ARBA00022786"/>
    </source>
</evidence>
<dbReference type="UniPathway" id="UPA00143"/>
<dbReference type="InterPro" id="IPR003126">
    <property type="entry name" value="Znf_UBR"/>
</dbReference>
<dbReference type="Gene3D" id="1.10.10.2670">
    <property type="entry name" value="E3 ubiquitin-protein ligase"/>
    <property type="match status" value="1"/>
</dbReference>
<dbReference type="EC" id="2.3.2.27" evidence="9"/>
<comment type="caution">
    <text evidence="12">The sequence shown here is derived from an EMBL/GenBank/DDBJ whole genome shotgun (WGS) entry which is preliminary data.</text>
</comment>
<reference evidence="12 13" key="1">
    <citation type="submission" date="2015-03" db="EMBL/GenBank/DDBJ databases">
        <authorList>
            <person name="Morales-Cruz A."/>
            <person name="Amrine K.C."/>
            <person name="Cantu D."/>
        </authorList>
    </citation>
    <scope>NUCLEOTIDE SEQUENCE [LARGE SCALE GENOMIC DNA]</scope>
    <source>
        <strain evidence="12">DS831</strain>
    </source>
</reference>
<dbReference type="FunFam" id="2.10.110.30:FF:000001">
    <property type="entry name" value="E3 ubiquitin-protein ligase UBR2 isoform 1"/>
    <property type="match status" value="1"/>
</dbReference>
<feature type="compositionally biased region" description="Basic residues" evidence="10">
    <location>
        <begin position="2026"/>
        <end position="2036"/>
    </location>
</feature>
<feature type="region of interest" description="Disordered" evidence="10">
    <location>
        <begin position="2023"/>
        <end position="2064"/>
    </location>
</feature>
<evidence type="ECO:0000313" key="13">
    <source>
        <dbReference type="Proteomes" id="UP000034182"/>
    </source>
</evidence>
<feature type="zinc finger region" description="UBR-type" evidence="8">
    <location>
        <begin position="85"/>
        <end position="157"/>
    </location>
</feature>
<dbReference type="Gene3D" id="3.40.50.1010">
    <property type="entry name" value="5'-nuclease"/>
    <property type="match status" value="1"/>
</dbReference>
<feature type="compositionally biased region" description="Acidic residues" evidence="10">
    <location>
        <begin position="404"/>
        <end position="426"/>
    </location>
</feature>
<dbReference type="Pfam" id="PF22960">
    <property type="entry name" value="WHD_UBR1"/>
    <property type="match status" value="1"/>
</dbReference>
<evidence type="ECO:0000256" key="6">
    <source>
        <dbReference type="ARBA" id="ARBA00022833"/>
    </source>
</evidence>
<dbReference type="Gene3D" id="2.10.110.30">
    <property type="match status" value="1"/>
</dbReference>
<comment type="function">
    <text evidence="9">Ubiquitin ligase protein which is a component of the N-end rule pathway. Recognizes and binds to proteins bearing specific N-terminal residues that are destabilizing according to the N-end rule, leading to their ubiquitination and subsequent degradation.</text>
</comment>
<dbReference type="GO" id="GO:0005737">
    <property type="term" value="C:cytoplasm"/>
    <property type="evidence" value="ECO:0007669"/>
    <property type="project" value="TreeGrafter"/>
</dbReference>
<dbReference type="InterPro" id="IPR055194">
    <property type="entry name" value="UBR1-like_WH"/>
</dbReference>
<dbReference type="InterPro" id="IPR036390">
    <property type="entry name" value="WH_DNA-bd_sf"/>
</dbReference>
<dbReference type="GO" id="GO:0071596">
    <property type="term" value="P:ubiquitin-dependent protein catabolic process via the N-end rule pathway"/>
    <property type="evidence" value="ECO:0007669"/>
    <property type="project" value="UniProtKB-UniRule"/>
</dbReference>
<evidence type="ECO:0000256" key="8">
    <source>
        <dbReference type="PROSITE-ProRule" id="PRU00508"/>
    </source>
</evidence>
<evidence type="ECO:0000256" key="9">
    <source>
        <dbReference type="RuleBase" id="RU366018"/>
    </source>
</evidence>
<evidence type="ECO:0000256" key="4">
    <source>
        <dbReference type="ARBA" id="ARBA00022771"/>
    </source>
</evidence>
<dbReference type="PROSITE" id="PS51157">
    <property type="entry name" value="ZF_UBR"/>
    <property type="match status" value="1"/>
</dbReference>
<dbReference type="CDD" id="cd19673">
    <property type="entry name" value="UBR-box_UBR3"/>
    <property type="match status" value="1"/>
</dbReference>
<feature type="region of interest" description="Disordered" evidence="10">
    <location>
        <begin position="401"/>
        <end position="426"/>
    </location>
</feature>
<dbReference type="InterPro" id="IPR042065">
    <property type="entry name" value="E3_ELL-like"/>
</dbReference>
<feature type="compositionally biased region" description="Basic and acidic residues" evidence="10">
    <location>
        <begin position="2136"/>
        <end position="2146"/>
    </location>
</feature>
<dbReference type="Pfam" id="PF18995">
    <property type="entry name" value="PRT6_C"/>
    <property type="match status" value="1"/>
</dbReference>
<evidence type="ECO:0000259" key="11">
    <source>
        <dbReference type="PROSITE" id="PS51157"/>
    </source>
</evidence>
<dbReference type="Pfam" id="PF02207">
    <property type="entry name" value="zf-UBR"/>
    <property type="match status" value="1"/>
</dbReference>
<feature type="compositionally biased region" description="Basic and acidic residues" evidence="10">
    <location>
        <begin position="2155"/>
        <end position="2177"/>
    </location>
</feature>
<dbReference type="PANTHER" id="PTHR21497:SF24">
    <property type="entry name" value="E3 UBIQUITIN-PROTEIN LIGASE UBR1"/>
    <property type="match status" value="1"/>
</dbReference>
<keyword evidence="5 9" id="KW-0833">Ubl conjugation pathway</keyword>
<dbReference type="GO" id="GO:0061630">
    <property type="term" value="F:ubiquitin protein ligase activity"/>
    <property type="evidence" value="ECO:0007669"/>
    <property type="project" value="UniProtKB-UniRule"/>
</dbReference>
<evidence type="ECO:0000256" key="1">
    <source>
        <dbReference type="ARBA" id="ARBA00000900"/>
    </source>
</evidence>
<dbReference type="Proteomes" id="UP000034182">
    <property type="component" value="Unassembled WGS sequence"/>
</dbReference>
<evidence type="ECO:0000256" key="2">
    <source>
        <dbReference type="ARBA" id="ARBA00022679"/>
    </source>
</evidence>
<keyword evidence="2 9" id="KW-0808">Transferase</keyword>
<dbReference type="GO" id="GO:0016567">
    <property type="term" value="P:protein ubiquitination"/>
    <property type="evidence" value="ECO:0007669"/>
    <property type="project" value="UniProtKB-UniRule"/>
</dbReference>
<feature type="region of interest" description="Disordered" evidence="10">
    <location>
        <begin position="2101"/>
        <end position="2196"/>
    </location>
</feature>
<dbReference type="InterPro" id="IPR003769">
    <property type="entry name" value="ClpS_core"/>
</dbReference>
<dbReference type="PANTHER" id="PTHR21497">
    <property type="entry name" value="UBIQUITIN LIGASE E3 ALPHA-RELATED"/>
    <property type="match status" value="1"/>
</dbReference>
<keyword evidence="6 9" id="KW-0862">Zinc</keyword>
<feature type="region of interest" description="Disordered" evidence="10">
    <location>
        <begin position="1899"/>
        <end position="1920"/>
    </location>
</feature>
<reference evidence="12 13" key="2">
    <citation type="submission" date="2015-05" db="EMBL/GenBank/DDBJ databases">
        <title>Distinctive expansion of gene families associated with plant cell wall degradation and secondary metabolism in the genomes of grapevine trunk pathogens.</title>
        <authorList>
            <person name="Lawrence D.P."/>
            <person name="Travadon R."/>
            <person name="Rolshausen P.E."/>
            <person name="Baumgartner K."/>
        </authorList>
    </citation>
    <scope>NUCLEOTIDE SEQUENCE [LARGE SCALE GENOMIC DNA]</scope>
    <source>
        <strain evidence="12">DS831</strain>
    </source>
</reference>
<gene>
    <name evidence="12" type="ORF">UCDDS831_g00349</name>
</gene>
<dbReference type="Pfam" id="PF02617">
    <property type="entry name" value="ClpS"/>
    <property type="match status" value="1"/>
</dbReference>
<dbReference type="SMART" id="SM00396">
    <property type="entry name" value="ZnF_UBR1"/>
    <property type="match status" value="1"/>
</dbReference>
<evidence type="ECO:0000256" key="3">
    <source>
        <dbReference type="ARBA" id="ARBA00022723"/>
    </source>
</evidence>
<keyword evidence="4 9" id="KW-0863">Zinc-finger</keyword>
<feature type="region of interest" description="Disordered" evidence="10">
    <location>
        <begin position="2369"/>
        <end position="2392"/>
    </location>
</feature>
<protein>
    <recommendedName>
        <fullName evidence="9">E3 ubiquitin-protein ligase</fullName>
        <ecNumber evidence="9">2.3.2.27</ecNumber>
    </recommendedName>
</protein>
<dbReference type="InterPro" id="IPR039164">
    <property type="entry name" value="UBR1-like"/>
</dbReference>
<dbReference type="GO" id="GO:0000151">
    <property type="term" value="C:ubiquitin ligase complex"/>
    <property type="evidence" value="ECO:0007669"/>
    <property type="project" value="TreeGrafter"/>
</dbReference>
<name>A0A0G2F242_9PEZI</name>
<comment type="similarity">
    <text evidence="7 9">Belongs to the E3 ubiquitin-protein ligase UBR1-like family.</text>
</comment>
<dbReference type="InterPro" id="IPR044046">
    <property type="entry name" value="E3_ligase_UBR-like_C"/>
</dbReference>
<comment type="pathway">
    <text evidence="9">Protein modification; protein ubiquitination.</text>
</comment>
<evidence type="ECO:0000256" key="7">
    <source>
        <dbReference type="ARBA" id="ARBA00046341"/>
    </source>
</evidence>
<comment type="catalytic activity">
    <reaction evidence="1 9">
        <text>S-ubiquitinyl-[E2 ubiquitin-conjugating enzyme]-L-cysteine + [acceptor protein]-L-lysine = [E2 ubiquitin-conjugating enzyme]-L-cysteine + N(6)-ubiquitinyl-[acceptor protein]-L-lysine.</text>
        <dbReference type="EC" id="2.3.2.27"/>
    </reaction>
</comment>
<dbReference type="CDD" id="cd18724">
    <property type="entry name" value="PIN_LabA-like"/>
    <property type="match status" value="1"/>
</dbReference>